<evidence type="ECO:0000313" key="2">
    <source>
        <dbReference type="Proteomes" id="UP000664132"/>
    </source>
</evidence>
<protein>
    <submittedName>
        <fullName evidence="1">Uncharacterized protein</fullName>
    </submittedName>
</protein>
<proteinExistence type="predicted"/>
<reference evidence="1" key="1">
    <citation type="submission" date="2021-02" db="EMBL/GenBank/DDBJ databases">
        <title>Genome sequence Cadophora malorum strain M34.</title>
        <authorList>
            <person name="Stefanovic E."/>
            <person name="Vu D."/>
            <person name="Scully C."/>
            <person name="Dijksterhuis J."/>
            <person name="Roader J."/>
            <person name="Houbraken J."/>
        </authorList>
    </citation>
    <scope>NUCLEOTIDE SEQUENCE</scope>
    <source>
        <strain evidence="1">M34</strain>
    </source>
</reference>
<dbReference type="OrthoDB" id="3560930at2759"/>
<dbReference type="EMBL" id="JAFJYH010000031">
    <property type="protein sequence ID" value="KAG4423655.1"/>
    <property type="molecule type" value="Genomic_DNA"/>
</dbReference>
<dbReference type="Proteomes" id="UP000664132">
    <property type="component" value="Unassembled WGS sequence"/>
</dbReference>
<keyword evidence="2" id="KW-1185">Reference proteome</keyword>
<dbReference type="AlphaFoldDB" id="A0A8H7WF47"/>
<sequence length="203" mass="23101">MPKSSVQAANVQISTELISSILAYVEELKSSVTNLEADKIIWTLACRVPQVHILGEEHISRSRINDIYNISLEAREVVLGLELDHFIYIDRRAKKQDTNRVKNYFDPQLDTIWINRQCPNFCEDVDWTCGRCWSHSRDYCGQGPCISVDKDGPAGLYRMALNLLAWKMPGNTFDEMGSAELHLRHGVTELLLVVGDYQACEAR</sequence>
<organism evidence="1 2">
    <name type="scientific">Cadophora malorum</name>
    <dbReference type="NCBI Taxonomy" id="108018"/>
    <lineage>
        <taxon>Eukaryota</taxon>
        <taxon>Fungi</taxon>
        <taxon>Dikarya</taxon>
        <taxon>Ascomycota</taxon>
        <taxon>Pezizomycotina</taxon>
        <taxon>Leotiomycetes</taxon>
        <taxon>Helotiales</taxon>
        <taxon>Ploettnerulaceae</taxon>
        <taxon>Cadophora</taxon>
    </lineage>
</organism>
<name>A0A8H7WF47_9HELO</name>
<gene>
    <name evidence="1" type="ORF">IFR04_003200</name>
</gene>
<comment type="caution">
    <text evidence="1">The sequence shown here is derived from an EMBL/GenBank/DDBJ whole genome shotgun (WGS) entry which is preliminary data.</text>
</comment>
<evidence type="ECO:0000313" key="1">
    <source>
        <dbReference type="EMBL" id="KAG4423655.1"/>
    </source>
</evidence>
<accession>A0A8H7WF47</accession>